<sequence length="343" mass="40043">MEVKDKTTNLSAVVKEWNELKKSFHEVEDLQKSCSKAVVNFKKAEADFKKAISLQVKGTTRVSESLKCFRPSSDKEKDEYVELKKAVSVRKGELETMSSTLPKDSGLYLKIVLGSVNVTLLNEEERFKYKDEYERFKLVVTSIVFALSFLNIVTTYRTLDAILHFLLVWYYCTLTIRESILVVNGSRIKGWWRLHHFIATGLTGVLILWHDGESYQLFRKQFMLYSCYSGFVQFLQYNYQQGCLYRLRALGERHNMDITVDGFHSWMWRGLKFLLPFLIIGYTWQLYNAYTLYKIAVQFQGVEWQVPAAAFIFFLLFAGNSLTTAKIVHQKLNLKDLILRKLQ</sequence>
<reference evidence="7" key="1">
    <citation type="submission" date="2020-08" db="EMBL/GenBank/DDBJ databases">
        <title>Multicomponent nature underlies the extraordinary mechanical properties of spider dragline silk.</title>
        <authorList>
            <person name="Kono N."/>
            <person name="Nakamura H."/>
            <person name="Mori M."/>
            <person name="Yoshida Y."/>
            <person name="Ohtoshi R."/>
            <person name="Malay A.D."/>
            <person name="Moran D.A.P."/>
            <person name="Tomita M."/>
            <person name="Numata K."/>
            <person name="Arakawa K."/>
        </authorList>
    </citation>
    <scope>NUCLEOTIDE SEQUENCE</scope>
</reference>
<feature type="transmembrane region" description="Helical" evidence="6">
    <location>
        <begin position="305"/>
        <end position="325"/>
    </location>
</feature>
<gene>
    <name evidence="7" type="primary">tmem120a</name>
    <name evidence="7" type="ORF">NPIL_3501</name>
</gene>
<comment type="similarity">
    <text evidence="2">Belongs to the TMEM120 family.</text>
</comment>
<feature type="transmembrane region" description="Helical" evidence="6">
    <location>
        <begin position="273"/>
        <end position="293"/>
    </location>
</feature>
<dbReference type="GO" id="GO:0016020">
    <property type="term" value="C:membrane"/>
    <property type="evidence" value="ECO:0007669"/>
    <property type="project" value="UniProtKB-SubCell"/>
</dbReference>
<evidence type="ECO:0000256" key="5">
    <source>
        <dbReference type="ARBA" id="ARBA00023136"/>
    </source>
</evidence>
<dbReference type="EMBL" id="BMAW01025130">
    <property type="protein sequence ID" value="GFT91061.1"/>
    <property type="molecule type" value="Genomic_DNA"/>
</dbReference>
<dbReference type="Proteomes" id="UP000887013">
    <property type="component" value="Unassembled WGS sequence"/>
</dbReference>
<dbReference type="AlphaFoldDB" id="A0A8X6PUY1"/>
<evidence type="ECO:0000313" key="8">
    <source>
        <dbReference type="Proteomes" id="UP000887013"/>
    </source>
</evidence>
<name>A0A8X6PUY1_NEPPI</name>
<keyword evidence="3 6" id="KW-0812">Transmembrane</keyword>
<comment type="caution">
    <text evidence="7">The sequence shown here is derived from an EMBL/GenBank/DDBJ whole genome shotgun (WGS) entry which is preliminary data.</text>
</comment>
<organism evidence="7 8">
    <name type="scientific">Nephila pilipes</name>
    <name type="common">Giant wood spider</name>
    <name type="synonym">Nephila maculata</name>
    <dbReference type="NCBI Taxonomy" id="299642"/>
    <lineage>
        <taxon>Eukaryota</taxon>
        <taxon>Metazoa</taxon>
        <taxon>Ecdysozoa</taxon>
        <taxon>Arthropoda</taxon>
        <taxon>Chelicerata</taxon>
        <taxon>Arachnida</taxon>
        <taxon>Araneae</taxon>
        <taxon>Araneomorphae</taxon>
        <taxon>Entelegynae</taxon>
        <taxon>Araneoidea</taxon>
        <taxon>Nephilidae</taxon>
        <taxon>Nephila</taxon>
    </lineage>
</organism>
<feature type="transmembrane region" description="Helical" evidence="6">
    <location>
        <begin position="190"/>
        <end position="210"/>
    </location>
</feature>
<evidence type="ECO:0000256" key="1">
    <source>
        <dbReference type="ARBA" id="ARBA00004141"/>
    </source>
</evidence>
<keyword evidence="8" id="KW-1185">Reference proteome</keyword>
<dbReference type="InterPro" id="IPR012926">
    <property type="entry name" value="TMEM120A/B"/>
</dbReference>
<evidence type="ECO:0000256" key="6">
    <source>
        <dbReference type="SAM" id="Phobius"/>
    </source>
</evidence>
<dbReference type="Pfam" id="PF07851">
    <property type="entry name" value="TMEM120A-B"/>
    <property type="match status" value="1"/>
</dbReference>
<evidence type="ECO:0000313" key="7">
    <source>
        <dbReference type="EMBL" id="GFT91061.1"/>
    </source>
</evidence>
<dbReference type="PANTHER" id="PTHR21433">
    <property type="entry name" value="TRANSMEMBRANE PROTEIN INDUCED BY TUMOR NECROSIS FACTOR ALPHA"/>
    <property type="match status" value="1"/>
</dbReference>
<proteinExistence type="inferred from homology"/>
<keyword evidence="4 6" id="KW-1133">Transmembrane helix</keyword>
<comment type="subcellular location">
    <subcellularLocation>
        <location evidence="1">Membrane</location>
        <topology evidence="1">Multi-pass membrane protein</topology>
    </subcellularLocation>
</comment>
<feature type="transmembrane region" description="Helical" evidence="6">
    <location>
        <begin position="162"/>
        <end position="183"/>
    </location>
</feature>
<keyword evidence="5 6" id="KW-0472">Membrane</keyword>
<dbReference type="OrthoDB" id="2015098at2759"/>
<feature type="transmembrane region" description="Helical" evidence="6">
    <location>
        <begin position="136"/>
        <end position="156"/>
    </location>
</feature>
<protein>
    <submittedName>
        <fullName evidence="7">Transmembrane protein 120A</fullName>
    </submittedName>
</protein>
<evidence type="ECO:0000256" key="2">
    <source>
        <dbReference type="ARBA" id="ARBA00009700"/>
    </source>
</evidence>
<accession>A0A8X6PUY1</accession>
<evidence type="ECO:0000256" key="4">
    <source>
        <dbReference type="ARBA" id="ARBA00022989"/>
    </source>
</evidence>
<feature type="transmembrane region" description="Helical" evidence="6">
    <location>
        <begin position="222"/>
        <end position="239"/>
    </location>
</feature>
<evidence type="ECO:0000256" key="3">
    <source>
        <dbReference type="ARBA" id="ARBA00022692"/>
    </source>
</evidence>
<dbReference type="PANTHER" id="PTHR21433:SF0">
    <property type="entry name" value="TRANSMEMBRANE PROTEIN 120 HOMOLOG"/>
    <property type="match status" value="1"/>
</dbReference>